<protein>
    <submittedName>
        <fullName evidence="2">Uncharacterized protein</fullName>
    </submittedName>
</protein>
<dbReference type="Proteomes" id="UP000019918">
    <property type="component" value="Unassembled WGS sequence"/>
</dbReference>
<keyword evidence="3" id="KW-1185">Reference proteome</keyword>
<gene>
    <name evidence="2" type="ORF">BG55_12075</name>
</gene>
<comment type="caution">
    <text evidence="2">The sequence shown here is derived from an EMBL/GenBank/DDBJ whole genome shotgun (WGS) entry which is preliminary data.</text>
</comment>
<evidence type="ECO:0000313" key="2">
    <source>
        <dbReference type="EMBL" id="EXU75279.1"/>
    </source>
</evidence>
<reference evidence="2 3" key="1">
    <citation type="submission" date="2014-02" db="EMBL/GenBank/DDBJ databases">
        <title>Draft genome of Erwinia mallotivora strain BT-MARDI, a papaya dieback pathogen.</title>
        <authorList>
            <person name="Redzuan R."/>
            <person name="Abu Bakar N."/>
            <person name="Badrun R."/>
            <person name="Mohd Raih M.F."/>
            <person name="Rozano L."/>
            <person name="Mat Amin N."/>
        </authorList>
    </citation>
    <scope>NUCLEOTIDE SEQUENCE [LARGE SCALE GENOMIC DNA]</scope>
    <source>
        <strain evidence="2 3">BT-MARDI</strain>
    </source>
</reference>
<dbReference type="EMBL" id="JFHN01000050">
    <property type="protein sequence ID" value="EXU75279.1"/>
    <property type="molecule type" value="Genomic_DNA"/>
</dbReference>
<sequence length="100" mass="10475">MAVSDTRQRSFYGKPYSGAPEITDSGAAGTRITAGGVTDRNQATACTGAFCNQLLHKVPFGCRLINISLKDAGVRPSAGTLSSPVISGQRYGWLPRVADS</sequence>
<proteinExistence type="predicted"/>
<feature type="region of interest" description="Disordered" evidence="1">
    <location>
        <begin position="1"/>
        <end position="27"/>
    </location>
</feature>
<evidence type="ECO:0000256" key="1">
    <source>
        <dbReference type="SAM" id="MobiDB-lite"/>
    </source>
</evidence>
<evidence type="ECO:0000313" key="3">
    <source>
        <dbReference type="Proteomes" id="UP000019918"/>
    </source>
</evidence>
<accession>A0A014MB08</accession>
<dbReference type="AlphaFoldDB" id="A0A014MB08"/>
<organism evidence="2 3">
    <name type="scientific">Erwinia mallotivora</name>
    <dbReference type="NCBI Taxonomy" id="69222"/>
    <lineage>
        <taxon>Bacteria</taxon>
        <taxon>Pseudomonadati</taxon>
        <taxon>Pseudomonadota</taxon>
        <taxon>Gammaproteobacteria</taxon>
        <taxon>Enterobacterales</taxon>
        <taxon>Erwiniaceae</taxon>
        <taxon>Erwinia</taxon>
    </lineage>
</organism>
<name>A0A014MB08_9GAMM</name>